<reference evidence="1 2" key="1">
    <citation type="submission" date="2018-04" db="EMBL/GenBank/DDBJ databases">
        <authorList>
            <person name="Vogel A."/>
        </authorList>
    </citation>
    <scope>NUCLEOTIDE SEQUENCE [LARGE SCALE GENOMIC DNA]</scope>
</reference>
<proteinExistence type="predicted"/>
<dbReference type="PANTHER" id="PTHR35500:SF1">
    <property type="entry name" value="OS03G0108700 PROTEIN"/>
    <property type="match status" value="1"/>
</dbReference>
<dbReference type="AlphaFoldDB" id="A0A484MU29"/>
<gene>
    <name evidence="1" type="ORF">CCAM_LOCUS34147</name>
</gene>
<organism evidence="1 2">
    <name type="scientific">Cuscuta campestris</name>
    <dbReference type="NCBI Taxonomy" id="132261"/>
    <lineage>
        <taxon>Eukaryota</taxon>
        <taxon>Viridiplantae</taxon>
        <taxon>Streptophyta</taxon>
        <taxon>Embryophyta</taxon>
        <taxon>Tracheophyta</taxon>
        <taxon>Spermatophyta</taxon>
        <taxon>Magnoliopsida</taxon>
        <taxon>eudicotyledons</taxon>
        <taxon>Gunneridae</taxon>
        <taxon>Pentapetalae</taxon>
        <taxon>asterids</taxon>
        <taxon>lamiids</taxon>
        <taxon>Solanales</taxon>
        <taxon>Convolvulaceae</taxon>
        <taxon>Cuscuteae</taxon>
        <taxon>Cuscuta</taxon>
        <taxon>Cuscuta subgen. Grammica</taxon>
        <taxon>Cuscuta sect. Cleistogrammica</taxon>
    </lineage>
</organism>
<dbReference type="EMBL" id="OOIL02004492">
    <property type="protein sequence ID" value="VFQ92371.1"/>
    <property type="molecule type" value="Genomic_DNA"/>
</dbReference>
<dbReference type="PANTHER" id="PTHR35500">
    <property type="entry name" value="OS03G0108700 PROTEIN"/>
    <property type="match status" value="1"/>
</dbReference>
<sequence>MGMLAAIGGEKDIVKESKRTKIIVITIHREHMEKWQEEIKELPLLDVSNEEAGAILQNAKYKPNICVDS</sequence>
<evidence type="ECO:0000313" key="1">
    <source>
        <dbReference type="EMBL" id="VFQ92371.1"/>
    </source>
</evidence>
<accession>A0A484MU29</accession>
<dbReference type="OrthoDB" id="1933196at2759"/>
<keyword evidence="2" id="KW-1185">Reference proteome</keyword>
<protein>
    <submittedName>
        <fullName evidence="1">Uncharacterized protein</fullName>
    </submittedName>
</protein>
<dbReference type="Proteomes" id="UP000595140">
    <property type="component" value="Unassembled WGS sequence"/>
</dbReference>
<evidence type="ECO:0000313" key="2">
    <source>
        <dbReference type="Proteomes" id="UP000595140"/>
    </source>
</evidence>
<name>A0A484MU29_9ASTE</name>